<name>G2XK54_MAIZE</name>
<reference evidence="2" key="1">
    <citation type="journal article" date="2008" name="Plant Physiol.">
        <title>TEnest: automated chronological annotation and visualization of nested plant transposable elements.</title>
        <authorList>
            <person name="Kronmiller B.A."/>
            <person name="Wise R.P."/>
        </authorList>
    </citation>
    <scope>NUCLEOTIDE SEQUENCE</scope>
</reference>
<sequence>MTSDGCARVPSNLTRLSSSPTGTHHPKDLPYNRYITVITFDTHILEIERKTFTKYTLHSRTQVLHGRKRCIYYKS</sequence>
<reference evidence="2" key="3">
    <citation type="submission" date="2011-08" db="EMBL/GenBank/DDBJ databases">
        <authorList>
            <person name="Kronmiller B.A."/>
            <person name="Werner K.S."/>
            <person name="Wise R.P."/>
        </authorList>
    </citation>
    <scope>NUCLEOTIDE SEQUENCE</scope>
</reference>
<accession>G2XK54</accession>
<proteinExistence type="predicted"/>
<organism evidence="2">
    <name type="scientific">Zea mays</name>
    <name type="common">Maize</name>
    <dbReference type="NCBI Taxonomy" id="4577"/>
    <lineage>
        <taxon>Eukaryota</taxon>
        <taxon>Viridiplantae</taxon>
        <taxon>Streptophyta</taxon>
        <taxon>Embryophyta</taxon>
        <taxon>Tracheophyta</taxon>
        <taxon>Spermatophyta</taxon>
        <taxon>Magnoliopsida</taxon>
        <taxon>Liliopsida</taxon>
        <taxon>Poales</taxon>
        <taxon>Poaceae</taxon>
        <taxon>PACMAD clade</taxon>
        <taxon>Panicoideae</taxon>
        <taxon>Andropogonodae</taxon>
        <taxon>Andropogoneae</taxon>
        <taxon>Tripsacinae</taxon>
        <taxon>Zea</taxon>
    </lineage>
</organism>
<feature type="region of interest" description="Disordered" evidence="1">
    <location>
        <begin position="1"/>
        <end position="29"/>
    </location>
</feature>
<dbReference type="EMBL" id="EF517600">
    <property type="protein sequence ID" value="AEN14324.1"/>
    <property type="molecule type" value="Genomic_DNA"/>
</dbReference>
<evidence type="ECO:0000313" key="2">
    <source>
        <dbReference type="EMBL" id="AEN14324.1"/>
    </source>
</evidence>
<evidence type="ECO:0000256" key="1">
    <source>
        <dbReference type="SAM" id="MobiDB-lite"/>
    </source>
</evidence>
<dbReference type="AlphaFoldDB" id="G2XK54"/>
<protein>
    <submittedName>
        <fullName evidence="2">Uncharacterized protein</fullName>
    </submittedName>
</protein>
<reference evidence="2" key="2">
    <citation type="journal article" date="2009" name="Plant Physiol.">
        <title>Computational finishing of large sequence contigs reveals interspersed nested repeats and gene islands in the rf1-associated region of maize.</title>
        <authorList>
            <person name="Kronmiller B.A."/>
            <person name="Wise R.P."/>
        </authorList>
    </citation>
    <scope>NUCLEOTIDE SEQUENCE</scope>
</reference>
<feature type="compositionally biased region" description="Polar residues" evidence="1">
    <location>
        <begin position="11"/>
        <end position="22"/>
    </location>
</feature>
<gene>
    <name evidence="2" type="ORF">rf1-C2-g9</name>
</gene>